<dbReference type="NCBIfam" id="NF033510">
    <property type="entry name" value="Ca_tandemer"/>
    <property type="match status" value="1"/>
</dbReference>
<evidence type="ECO:0000259" key="2">
    <source>
        <dbReference type="Pfam" id="PF19077"/>
    </source>
</evidence>
<gene>
    <name evidence="3" type="ORF">F900_02343</name>
</gene>
<accession>N9LU41</accession>
<dbReference type="InterPro" id="IPR041498">
    <property type="entry name" value="Big_6"/>
</dbReference>
<organism evidence="3 4">
    <name type="scientific">Acinetobacter modestus</name>
    <dbReference type="NCBI Taxonomy" id="1776740"/>
    <lineage>
        <taxon>Bacteria</taxon>
        <taxon>Pseudomonadati</taxon>
        <taxon>Pseudomonadota</taxon>
        <taxon>Gammaproteobacteria</taxon>
        <taxon>Moraxellales</taxon>
        <taxon>Moraxellaceae</taxon>
        <taxon>Acinetobacter</taxon>
    </lineage>
</organism>
<feature type="domain" description="Bacterial Ig-like" evidence="2">
    <location>
        <begin position="22"/>
        <end position="114"/>
    </location>
</feature>
<dbReference type="Pfam" id="PF19077">
    <property type="entry name" value="Big_13"/>
    <property type="match status" value="1"/>
</dbReference>
<evidence type="ECO:0000259" key="1">
    <source>
        <dbReference type="Pfam" id="PF17936"/>
    </source>
</evidence>
<dbReference type="eggNOG" id="COG3170">
    <property type="taxonomic scope" value="Bacteria"/>
</dbReference>
<dbReference type="InterPro" id="IPR013783">
    <property type="entry name" value="Ig-like_fold"/>
</dbReference>
<dbReference type="NCBIfam" id="TIGR03661">
    <property type="entry name" value="T1SS_VCA0849"/>
    <property type="match status" value="1"/>
</dbReference>
<feature type="domain" description="Bacterial Ig" evidence="1">
    <location>
        <begin position="232"/>
        <end position="300"/>
    </location>
</feature>
<feature type="domain" description="Bacterial Ig" evidence="1">
    <location>
        <begin position="1106"/>
        <end position="1186"/>
    </location>
</feature>
<feature type="domain" description="Bacterial Ig" evidence="1">
    <location>
        <begin position="586"/>
        <end position="670"/>
    </location>
</feature>
<feature type="domain" description="Bacterial Ig" evidence="1">
    <location>
        <begin position="848"/>
        <end position="928"/>
    </location>
</feature>
<dbReference type="Pfam" id="PF17936">
    <property type="entry name" value="Big_6"/>
    <property type="match status" value="12"/>
</dbReference>
<protein>
    <recommendedName>
        <fullName evidence="5">Bacterial Ig domain-containing protein</fullName>
    </recommendedName>
</protein>
<feature type="domain" description="Bacterial Ig" evidence="1">
    <location>
        <begin position="1450"/>
        <end position="1526"/>
    </location>
</feature>
<evidence type="ECO:0000313" key="4">
    <source>
        <dbReference type="Proteomes" id="UP000013248"/>
    </source>
</evidence>
<dbReference type="Gene3D" id="2.150.10.10">
    <property type="entry name" value="Serralysin-like metalloprotease, C-terminal"/>
    <property type="match status" value="1"/>
</dbReference>
<proteinExistence type="predicted"/>
<dbReference type="PATRIC" id="fig|1217705.3.peg.2282"/>
<feature type="domain" description="Bacterial Ig" evidence="1">
    <location>
        <begin position="761"/>
        <end position="843"/>
    </location>
</feature>
<feature type="domain" description="Bacterial Ig" evidence="1">
    <location>
        <begin position="1192"/>
        <end position="1269"/>
    </location>
</feature>
<dbReference type="InterPro" id="IPR019960">
    <property type="entry name" value="T1SS_VCA0849"/>
</dbReference>
<dbReference type="Gene3D" id="2.60.40.10">
    <property type="entry name" value="Immunoglobulins"/>
    <property type="match status" value="5"/>
</dbReference>
<comment type="caution">
    <text evidence="3">The sequence shown here is derived from an EMBL/GenBank/DDBJ whole genome shotgun (WGS) entry which is preliminary data.</text>
</comment>
<dbReference type="eggNOG" id="COG2931">
    <property type="taxonomic scope" value="Bacteria"/>
</dbReference>
<reference evidence="3 4" key="1">
    <citation type="submission" date="2013-02" db="EMBL/GenBank/DDBJ databases">
        <title>The Genome Sequence of Acinetobacter sp. ANC 3862.</title>
        <authorList>
            <consortium name="The Broad Institute Genome Sequencing Platform"/>
            <consortium name="The Broad Institute Genome Sequencing Center for Infectious Disease"/>
            <person name="Cerqueira G."/>
            <person name="Feldgarden M."/>
            <person name="Courvalin P."/>
            <person name="Perichon B."/>
            <person name="Grillot-Courvalin C."/>
            <person name="Clermont D."/>
            <person name="Rocha E."/>
            <person name="Yoon E.-J."/>
            <person name="Nemec A."/>
            <person name="Walker B."/>
            <person name="Young S.K."/>
            <person name="Zeng Q."/>
            <person name="Gargeya S."/>
            <person name="Fitzgerald M."/>
            <person name="Haas B."/>
            <person name="Abouelleil A."/>
            <person name="Alvarado L."/>
            <person name="Arachchi H.M."/>
            <person name="Berlin A.M."/>
            <person name="Chapman S.B."/>
            <person name="Dewar J."/>
            <person name="Goldberg J."/>
            <person name="Griggs A."/>
            <person name="Gujja S."/>
            <person name="Hansen M."/>
            <person name="Howarth C."/>
            <person name="Imamovic A."/>
            <person name="Larimer J."/>
            <person name="McCowan C."/>
            <person name="Murphy C."/>
            <person name="Neiman D."/>
            <person name="Pearson M."/>
            <person name="Priest M."/>
            <person name="Roberts A."/>
            <person name="Saif S."/>
            <person name="Shea T."/>
            <person name="Sisk P."/>
            <person name="Sykes S."/>
            <person name="Wortman J."/>
            <person name="Nusbaum C."/>
            <person name="Birren B."/>
        </authorList>
    </citation>
    <scope>NUCLEOTIDE SEQUENCE [LARGE SCALE GENOMIC DNA]</scope>
    <source>
        <strain evidence="3 4">ANC 3862</strain>
    </source>
</reference>
<sequence>GNRSETAIQKVVIDTTAPVAGILQLTDFTDTGISATDQISQDKSFTLQLAQPIMIGEQVAFLDHFEVSTDNGQTWNITDAEQTDLVDGTYQFKGVVTDAAGNHAETIIQQVTVDRKLELLNDIVQIESVTEDNTISLSEKDQVIPIRIQIDHLPNDVNQTLTSVTTTVGGTIFNFTFDPIHQDWVVEIPATSLWSDQQHNSLTIDISFTDIAGNTATFQQIHDFQLNHIPPAPQILEAKSNNLDGSIISGTAYKGSIVDFYTKNGEWIASAVANERGEFTLKTSLINADQEIYVTAKVDEYTSEVSLPITVVEVPFLNIIKISPEGIITGYATEGSYFSVRDGEGNLIQVFPSVAFDGSVITPLSPMNLGNVHPFTLVLDKPLTEGSEIIITAEKNGFIGHPQLIIADYTPAEFLEQPMFNEEGDHLLVHTNEPNTLILVFSKISENMIGFGYSDENGVAHVEISQTLNEGEQVRVQLLDKNQNMSEVIINAPNFAYAPNVYHISQDGLISGWVETNSTIIVKDANGIVLGEELSGEGFIWNHDFTEFNLLVNRSLTDGEQLFIHIVDVKGLVSPETVINVDFTPPLAPTHLYFNEKGDWIYGTAEAFTEITITDKNGTVLNHWGWDRWTDQNGNFSIELNHYLTNADIVYVTAKDSNGNISLVTEVTAPNYAFAPIIENLTNQGLFTGYAESNSTLIIKDAHNVTIAEITISNNNSGNDLSYFSFNLNKSLINGETFTLSIIDHNGLISAETIVIADVVAPEPAKDVMFVEDGYSLIGTAELGSKIRVFDQNGTQVNWSTDVQSDGSFHISLGNHYLHGEAFTVTVTDRAGNISQAISVNAPIDDIAPSPIEQIVLNTDGQRFTAQAESNSRIEVLDQSGRSVGWGSTDSQGNVSGYFNQIYLHGEELRFITIDRAGNRSAEIQQTALIDNIAPNVIGNIIFNENGQSFTGLAEAESRIEVFDATGAQVGWGNTDSSGSVSGYLNQTYLKGQELSFVVIDRAGNCSVEVKQTALNDDVAPNAITNIILNENGQNFTAVAEAQGQVEVLNAAGYQVGWGYVDSSGNVSGTFYQTYFKGQELTFVVIDRAGNRSVEVKQTALNDDVAPNAITNIILNENGQNFTAVAEAQSQVEVFDATGTKVGWGNTDSSGNVSGYLNQTYLKGQELTFVVIDRAGNRSVDVKQTALSDDIAPSPIKQIVLNEDGQRFTAQAEADSQIEVLDQLGSRVGWGYVDGVGNVSGYFNQIYLHGEQLKFVVVDRAGNRSIEVKQIALIDNIAPNAIQNIVLNENGSNFTAQTEVGSSIEVLDQSGNRVGWGFVDSLGNVSGSFNQVYLHGEELRFIAIDRAGNRSSEVRKIAFTDNIAPNPIENIIFNENGQNYTAKTEANATIEVKDKDGNLVGRSYSDNNGHVNGYLMQVFLKGETLTFIVIDSANNQSIPVTTHAFIDNTAPLAAQNVSIGPDGWISGYAEAYSIVEIMDQYGAVIATTQVDYAQKFNLLINLSQYQTQDLTLIIKDIAGNSSEAVHQVLPLITNSPAQVADLTIDVDGHQLTGIAKVGSYIIVTDITGKRADLGWGMNKVVNSDGTFTIELDSYYLKGQTLQVRVFEQATDQYSQIVEIITPLDNTLPEEASQLAINELGYLIGHAESTATVEIIYHLMSQETHTNTVVVSTDGMFTFGIYENATSFDLTVIDRAGNRSETISQLITNLPKITVDQLKGDATNNTYTVDHVSDFVQEYEVVVHEVYQDVWINTSHYEEQWVVTGYNGFIWIDTSHFEDVWIDTSYPQQVWIDTSFYQDVWVADGTRDVYTDSNGINYYSNDGSYEAYMSTYYDSKLSQWQLGYELFGPYAEDFGHNEQQLINGGYFEYQMVPQGHYEQQYISEGYNKPLWVDTSHYENVWVESGYWENQLITSEYRDVDFGGHDKIISSVDYSLLGQYQWITDVTLQQLHLESGRYVEDLELVGFANLNATGNALDNHLTGNSGNNILDGRDGNDTYSSGDGSDKIIFHLLNVTDVTGGNGQDTVLDFYLGDVKTDAQADQIDLSDLLVGYSGNASSVSNFINVKQENGSTIISIDRDGKETTFESAQLITLNQTNTTLADLLNNQQIVLFH</sequence>
<feature type="domain" description="Bacterial Ig" evidence="1">
    <location>
        <begin position="1020"/>
        <end position="1100"/>
    </location>
</feature>
<dbReference type="SUPFAM" id="SSF51120">
    <property type="entry name" value="beta-Roll"/>
    <property type="match status" value="1"/>
</dbReference>
<dbReference type="EMBL" id="APRP01000026">
    <property type="protein sequence ID" value="ENW99852.1"/>
    <property type="molecule type" value="Genomic_DNA"/>
</dbReference>
<dbReference type="InterPro" id="IPR044016">
    <property type="entry name" value="Big_13"/>
</dbReference>
<evidence type="ECO:0000313" key="3">
    <source>
        <dbReference type="EMBL" id="ENW99852.1"/>
    </source>
</evidence>
<feature type="domain" description="Bacterial Ig" evidence="1">
    <location>
        <begin position="934"/>
        <end position="1014"/>
    </location>
</feature>
<dbReference type="InterPro" id="IPR011049">
    <property type="entry name" value="Serralysin-like_metalloprot_C"/>
</dbReference>
<feature type="domain" description="Bacterial Ig" evidence="1">
    <location>
        <begin position="1536"/>
        <end position="1615"/>
    </location>
</feature>
<dbReference type="Proteomes" id="UP000013248">
    <property type="component" value="Unassembled WGS sequence"/>
</dbReference>
<feature type="domain" description="Bacterial Ig" evidence="1">
    <location>
        <begin position="1278"/>
        <end position="1354"/>
    </location>
</feature>
<name>N9LU41_9GAMM</name>
<dbReference type="RefSeq" id="WP_005217760.1">
    <property type="nucleotide sequence ID" value="NZ_KB850089.1"/>
</dbReference>
<dbReference type="STRING" id="1217705.F900_02343"/>
<feature type="domain" description="Bacterial Ig" evidence="1">
    <location>
        <begin position="1364"/>
        <end position="1444"/>
    </location>
</feature>
<dbReference type="HOGENOM" id="CLU_232224_0_0_6"/>
<feature type="non-terminal residue" evidence="3">
    <location>
        <position position="1"/>
    </location>
</feature>
<evidence type="ECO:0008006" key="5">
    <source>
        <dbReference type="Google" id="ProtNLM"/>
    </source>
</evidence>